<feature type="region of interest" description="Disordered" evidence="1">
    <location>
        <begin position="52"/>
        <end position="216"/>
    </location>
</feature>
<dbReference type="Proteomes" id="UP000663193">
    <property type="component" value="Chromosome 18"/>
</dbReference>
<organism evidence="2 3">
    <name type="scientific">Phaeosphaeria nodorum (strain SN15 / ATCC MYA-4574 / FGSC 10173)</name>
    <name type="common">Glume blotch fungus</name>
    <name type="synonym">Parastagonospora nodorum</name>
    <dbReference type="NCBI Taxonomy" id="321614"/>
    <lineage>
        <taxon>Eukaryota</taxon>
        <taxon>Fungi</taxon>
        <taxon>Dikarya</taxon>
        <taxon>Ascomycota</taxon>
        <taxon>Pezizomycotina</taxon>
        <taxon>Dothideomycetes</taxon>
        <taxon>Pleosporomycetidae</taxon>
        <taxon>Pleosporales</taxon>
        <taxon>Pleosporineae</taxon>
        <taxon>Phaeosphaeriaceae</taxon>
        <taxon>Parastagonospora</taxon>
    </lineage>
</organism>
<feature type="compositionally biased region" description="Low complexity" evidence="1">
    <location>
        <begin position="70"/>
        <end position="79"/>
    </location>
</feature>
<evidence type="ECO:0000313" key="3">
    <source>
        <dbReference type="Proteomes" id="UP000663193"/>
    </source>
</evidence>
<dbReference type="VEuPathDB" id="FungiDB:JI435_109080"/>
<evidence type="ECO:0000256" key="1">
    <source>
        <dbReference type="SAM" id="MobiDB-lite"/>
    </source>
</evidence>
<feature type="compositionally biased region" description="Basic and acidic residues" evidence="1">
    <location>
        <begin position="194"/>
        <end position="206"/>
    </location>
</feature>
<sequence length="216" mass="24414">MFPFIPRPTKKRSSTRVKYATLYAILADIEALHERVHEIAYYQIERSLPSNGMTTSMSRGIPTKPPAYPYGPASPSTSGLPTWFSQRSMPMQDHPPRYAYPHSPPLPPPRYERRRSRSSDSPAPVFRLRGGFGAHGAHGTPKITRAAPDRRAKRDNGNKREKRVRMRDRKVVEEADSESGSGSEESDDEDEEMRDAQGDRDRRDGRGGLGRRRVAV</sequence>
<accession>A0A7U2I6B6</accession>
<feature type="compositionally biased region" description="Acidic residues" evidence="1">
    <location>
        <begin position="184"/>
        <end position="193"/>
    </location>
</feature>
<name>A0A7U2I6B6_PHANO</name>
<gene>
    <name evidence="2" type="ORF">JI435_109080</name>
</gene>
<evidence type="ECO:0000313" key="2">
    <source>
        <dbReference type="EMBL" id="QRD04986.1"/>
    </source>
</evidence>
<protein>
    <submittedName>
        <fullName evidence="2">Uncharacterized protein</fullName>
    </submittedName>
</protein>
<feature type="compositionally biased region" description="Basic and acidic residues" evidence="1">
    <location>
        <begin position="147"/>
        <end position="159"/>
    </location>
</feature>
<proteinExistence type="predicted"/>
<keyword evidence="3" id="KW-1185">Reference proteome</keyword>
<dbReference type="EMBL" id="CP069040">
    <property type="protein sequence ID" value="QRD04986.1"/>
    <property type="molecule type" value="Genomic_DNA"/>
</dbReference>
<dbReference type="AlphaFoldDB" id="A0A7U2I6B6"/>
<reference evidence="3" key="1">
    <citation type="journal article" date="2021" name="BMC Genomics">
        <title>Chromosome-level genome assembly and manually-curated proteome of model necrotroph Parastagonospora nodorum Sn15 reveals a genome-wide trove of candidate effector homologs, and redundancy of virulence-related functions within an accessory chromosome.</title>
        <authorList>
            <person name="Bertazzoni S."/>
            <person name="Jones D.A.B."/>
            <person name="Phan H.T."/>
            <person name="Tan K.-C."/>
            <person name="Hane J.K."/>
        </authorList>
    </citation>
    <scope>NUCLEOTIDE SEQUENCE [LARGE SCALE GENOMIC DNA]</scope>
    <source>
        <strain evidence="3">SN15 / ATCC MYA-4574 / FGSC 10173)</strain>
    </source>
</reference>